<keyword evidence="5" id="KW-1185">Reference proteome</keyword>
<gene>
    <name evidence="3" type="ORF">AAC431_06965</name>
    <name evidence="2" type="ORF">F6H94_07340</name>
</gene>
<evidence type="ECO:0000313" key="2">
    <source>
        <dbReference type="EMBL" id="KAA9320877.1"/>
    </source>
</evidence>
<dbReference type="PANTHER" id="PTHR38454">
    <property type="entry name" value="INTEGRAL MEMBRANE PROTEIN-RELATED"/>
    <property type="match status" value="1"/>
</dbReference>
<evidence type="ECO:0000256" key="1">
    <source>
        <dbReference type="SAM" id="Phobius"/>
    </source>
</evidence>
<evidence type="ECO:0000313" key="4">
    <source>
        <dbReference type="Proteomes" id="UP000327236"/>
    </source>
</evidence>
<dbReference type="EMBL" id="JBBVUL010000013">
    <property type="protein sequence ID" value="MEL0565647.1"/>
    <property type="molecule type" value="Genomic_DNA"/>
</dbReference>
<comment type="caution">
    <text evidence="2">The sequence shown here is derived from an EMBL/GenBank/DDBJ whole genome shotgun (WGS) entry which is preliminary data.</text>
</comment>
<dbReference type="Proteomes" id="UP000327236">
    <property type="component" value="Unassembled WGS sequence"/>
</dbReference>
<reference evidence="3 5" key="2">
    <citation type="submission" date="2024-04" db="EMBL/GenBank/DDBJ databases">
        <title>Three lactobacilli isolated from voided urine samples from females with type 2 diabetes.</title>
        <authorList>
            <person name="Kula A."/>
            <person name="Stegman N."/>
            <person name="Putonti C."/>
        </authorList>
    </citation>
    <scope>NUCLEOTIDE SEQUENCE [LARGE SCALE GENOMIC DNA]</scope>
    <source>
        <strain evidence="3 5">1855</strain>
    </source>
</reference>
<sequence>MKKRTWIFAGFLAGLIFFIASWIGGTNFLMGGTIHSGDLINQYISFFASYQHTILHDLSSISFSFSNGLGGNTAGNWGYYLLSPFNFIVLLFPTKFLPQALYTVILLKVMVASASFCWMTKKLHHLADPWAISLAIAYSLSSYVINYIGNLMWLDAIAFLPLLVVFVVQLSKGRFSFPYIWLLAITIVANYYTAYMVCLFLVAFFAYQVYLNTSTLKELIKNSSLFILASLTAGAISGVSIIPTAFNLLENKLNYSLPNPNINFFHIWQELPASVLFSTRSLQLPLRLQLPLCFVGTITLFLAICFFFNGRIALKTRLASLFLCIFTASGLLSEKLYLLWHGGQPPVAFAYRFSFLITFIIAFFASYQLANNISRNNLKISISIFAIFLVIYYFRSSKLLLLNSTDCILVLVFSIISGLLIFIYYKNKINAWIPAIFLIFEIFSSATIFWNNVKQPSVKITDYIAQTQSFINQLPKSAKTDRLAKSFLLNDNCGESYIFNYRGAEVFSSNNDPKISEFYSLLGLPGDGYFYFYFSSTQLTDALFDIKAFITTNRLTGYTEGFKNYGLRNDLANNKIWLKNKQNVAYKCNTFPIAFAGYKANNLRLTANHPLENQTRVLNSLTNSKHTYFSKPITAQVTSDNLITKTSKKQLSYQVKKKATPSSVTFTYTAKPNSVGYIVLDNNQLYNYSKIFKITLNNQLLNINSVTYQPLGISVPKNGKVTLKFQMGERNEKGNLFIPQLYLLNKQSLNKTISYAQKNQLKLSKWTNNQVEGTINIKQGQSLITTIPYTTGWKAFSDGKPVKVGKALNRFIALDLPKGKHKITLKHTMPGLKLGIVISVLGFIVMISEYLIIKKHQKKQL</sequence>
<keyword evidence="1" id="KW-0472">Membrane</keyword>
<keyword evidence="1" id="KW-1133">Transmembrane helix</keyword>
<dbReference type="Pfam" id="PF09586">
    <property type="entry name" value="YfhO"/>
    <property type="match status" value="1"/>
</dbReference>
<feature type="transmembrane region" description="Helical" evidence="1">
    <location>
        <begin position="5"/>
        <end position="23"/>
    </location>
</feature>
<feature type="transmembrane region" description="Helical" evidence="1">
    <location>
        <begin position="225"/>
        <end position="249"/>
    </location>
</feature>
<feature type="transmembrane region" description="Helical" evidence="1">
    <location>
        <begin position="431"/>
        <end position="450"/>
    </location>
</feature>
<evidence type="ECO:0000313" key="3">
    <source>
        <dbReference type="EMBL" id="MEL0565647.1"/>
    </source>
</evidence>
<feature type="transmembrane region" description="Helical" evidence="1">
    <location>
        <begin position="349"/>
        <end position="370"/>
    </location>
</feature>
<feature type="transmembrane region" description="Helical" evidence="1">
    <location>
        <begin position="180"/>
        <end position="205"/>
    </location>
</feature>
<reference evidence="2 4" key="1">
    <citation type="submission" date="2019-09" db="EMBL/GenBank/DDBJ databases">
        <title>Draft genome sequence assemblies of isolates from the urinary tract.</title>
        <authorList>
            <person name="Mores C.R."/>
            <person name="Putonti C."/>
            <person name="Wolfe A.J."/>
        </authorList>
    </citation>
    <scope>NUCLEOTIDE SEQUENCE [LARGE SCALE GENOMIC DNA]</scope>
    <source>
        <strain evidence="2 4">UMB246</strain>
    </source>
</reference>
<feature type="transmembrane region" description="Helical" evidence="1">
    <location>
        <begin position="832"/>
        <end position="853"/>
    </location>
</feature>
<feature type="transmembrane region" description="Helical" evidence="1">
    <location>
        <begin position="318"/>
        <end position="337"/>
    </location>
</feature>
<keyword evidence="1" id="KW-0812">Transmembrane</keyword>
<protein>
    <submittedName>
        <fullName evidence="2">YfhO family protein</fullName>
    </submittedName>
</protein>
<proteinExistence type="predicted"/>
<organism evidence="2 4">
    <name type="scientific">Lactobacillus jensenii</name>
    <dbReference type="NCBI Taxonomy" id="109790"/>
    <lineage>
        <taxon>Bacteria</taxon>
        <taxon>Bacillati</taxon>
        <taxon>Bacillota</taxon>
        <taxon>Bacilli</taxon>
        <taxon>Lactobacillales</taxon>
        <taxon>Lactobacillaceae</taxon>
        <taxon>Lactobacillus</taxon>
    </lineage>
</organism>
<name>A0A5N1IA71_LACJE</name>
<dbReference type="AlphaFoldDB" id="A0A5N1IA71"/>
<accession>A0A5N1IA71</accession>
<dbReference type="EMBL" id="VYWW01000037">
    <property type="protein sequence ID" value="KAA9320877.1"/>
    <property type="molecule type" value="Genomic_DNA"/>
</dbReference>
<feature type="transmembrane region" description="Helical" evidence="1">
    <location>
        <begin position="100"/>
        <end position="119"/>
    </location>
</feature>
<feature type="transmembrane region" description="Helical" evidence="1">
    <location>
        <begin position="151"/>
        <end position="168"/>
    </location>
</feature>
<feature type="transmembrane region" description="Helical" evidence="1">
    <location>
        <begin position="376"/>
        <end position="394"/>
    </location>
</feature>
<dbReference type="PANTHER" id="PTHR38454:SF1">
    <property type="entry name" value="INTEGRAL MEMBRANE PROTEIN"/>
    <property type="match status" value="1"/>
</dbReference>
<evidence type="ECO:0000313" key="5">
    <source>
        <dbReference type="Proteomes" id="UP001385848"/>
    </source>
</evidence>
<feature type="transmembrane region" description="Helical" evidence="1">
    <location>
        <begin position="406"/>
        <end position="425"/>
    </location>
</feature>
<dbReference type="OrthoDB" id="9815466at2"/>
<feature type="transmembrane region" description="Helical" evidence="1">
    <location>
        <begin position="290"/>
        <end position="312"/>
    </location>
</feature>
<dbReference type="Proteomes" id="UP001385848">
    <property type="component" value="Unassembled WGS sequence"/>
</dbReference>
<dbReference type="InterPro" id="IPR018580">
    <property type="entry name" value="Uncharacterised_YfhO"/>
</dbReference>
<dbReference type="RefSeq" id="WP_006588141.1">
    <property type="nucleotide sequence ID" value="NZ_CATOUV010000001.1"/>
</dbReference>